<evidence type="ECO:0000313" key="1">
    <source>
        <dbReference type="EMBL" id="KAK7901587.1"/>
    </source>
</evidence>
<name>A0AAW0NNH1_9GOBI</name>
<proteinExistence type="predicted"/>
<evidence type="ECO:0000313" key="2">
    <source>
        <dbReference type="Proteomes" id="UP001460270"/>
    </source>
</evidence>
<dbReference type="EMBL" id="JBBPFD010000013">
    <property type="protein sequence ID" value="KAK7901587.1"/>
    <property type="molecule type" value="Genomic_DNA"/>
</dbReference>
<dbReference type="Proteomes" id="UP001460270">
    <property type="component" value="Unassembled WGS sequence"/>
</dbReference>
<accession>A0AAW0NNH1</accession>
<dbReference type="AlphaFoldDB" id="A0AAW0NNH1"/>
<gene>
    <name evidence="1" type="ORF">WMY93_018356</name>
</gene>
<organism evidence="1 2">
    <name type="scientific">Mugilogobius chulae</name>
    <name type="common">yellowstripe goby</name>
    <dbReference type="NCBI Taxonomy" id="88201"/>
    <lineage>
        <taxon>Eukaryota</taxon>
        <taxon>Metazoa</taxon>
        <taxon>Chordata</taxon>
        <taxon>Craniata</taxon>
        <taxon>Vertebrata</taxon>
        <taxon>Euteleostomi</taxon>
        <taxon>Actinopterygii</taxon>
        <taxon>Neopterygii</taxon>
        <taxon>Teleostei</taxon>
        <taxon>Neoteleostei</taxon>
        <taxon>Acanthomorphata</taxon>
        <taxon>Gobiaria</taxon>
        <taxon>Gobiiformes</taxon>
        <taxon>Gobioidei</taxon>
        <taxon>Gobiidae</taxon>
        <taxon>Gobionellinae</taxon>
        <taxon>Mugilogobius</taxon>
    </lineage>
</organism>
<comment type="caution">
    <text evidence="1">The sequence shown here is derived from an EMBL/GenBank/DDBJ whole genome shotgun (WGS) entry which is preliminary data.</text>
</comment>
<protein>
    <submittedName>
        <fullName evidence="1">Uncharacterized protein</fullName>
    </submittedName>
</protein>
<keyword evidence="2" id="KW-1185">Reference proteome</keyword>
<sequence>MAELWDIGSGSSLKFSGGVRALIFYSRNYLLHVGEHRALLWTSCLCLHVPDTHNSPPAHPPLSHFFCLLVQAALSPLSRTPPWDTSWQADGTDEDGRDWLIPNLLSPCHCGWQKSGPGRAGMGQEQSGGGEADGASCQMESLSWSCAHNSCSGPACTPLHY</sequence>
<reference evidence="2" key="1">
    <citation type="submission" date="2024-04" db="EMBL/GenBank/DDBJ databases">
        <title>Salinicola lusitanus LLJ914,a marine bacterium isolated from the Okinawa Trough.</title>
        <authorList>
            <person name="Li J."/>
        </authorList>
    </citation>
    <scope>NUCLEOTIDE SEQUENCE [LARGE SCALE GENOMIC DNA]</scope>
</reference>